<sequence>MRVRATDPRPCPKCGKIYRSAHTLRTHLEDKHTICPGYRCVLCGTVAKSRNSLHSHMSRQHRGISTKDLPVLPMPSPFDPELASKLLAKAGVNISAAELRARASPTGTRRSDMKMEMRSNDDSDLDDPEDLTMAQGSNKFNSGFSPNPFNHPSTTITRVRQDAQKLMEAAHKENPLQHGSGSALLDTYLQFITENSFGSMGMSQEQAAAAIQAAKFAQKMALERNLDKLPPNFFPPQLDISKIPGLSAAANDATKNLNLPNVTIEPANHSNSGHKSHNMSSGSGLDIRRSESSDRHDRHSPEQNSLNINNNNSSNTNNNNLNNFNKEESSADERNMSDDESSIAVN</sequence>
<dbReference type="Gene3D" id="3.30.160.60">
    <property type="entry name" value="Classic Zinc Finger"/>
    <property type="match status" value="1"/>
</dbReference>
<keyword evidence="1" id="KW-0862">Zinc</keyword>
<keyword evidence="1" id="KW-0479">Metal-binding</keyword>
<feature type="region of interest" description="Disordered" evidence="2">
    <location>
        <begin position="262"/>
        <end position="346"/>
    </location>
</feature>
<evidence type="ECO:0000259" key="3">
    <source>
        <dbReference type="PROSITE" id="PS50157"/>
    </source>
</evidence>
<name>A0A9J6CP48_POLVA</name>
<dbReference type="OrthoDB" id="10039931at2759"/>
<keyword evidence="5" id="KW-1185">Reference proteome</keyword>
<feature type="domain" description="C2H2-type" evidence="3">
    <location>
        <begin position="9"/>
        <end position="33"/>
    </location>
</feature>
<proteinExistence type="predicted"/>
<dbReference type="PROSITE" id="PS50157">
    <property type="entry name" value="ZINC_FINGER_C2H2_2"/>
    <property type="match status" value="2"/>
</dbReference>
<feature type="compositionally biased region" description="Basic and acidic residues" evidence="2">
    <location>
        <begin position="109"/>
        <end position="121"/>
    </location>
</feature>
<evidence type="ECO:0000256" key="2">
    <source>
        <dbReference type="SAM" id="MobiDB-lite"/>
    </source>
</evidence>
<feature type="compositionally biased region" description="Basic and acidic residues" evidence="2">
    <location>
        <begin position="286"/>
        <end position="301"/>
    </location>
</feature>
<evidence type="ECO:0000313" key="4">
    <source>
        <dbReference type="EMBL" id="KAG5683676.1"/>
    </source>
</evidence>
<accession>A0A9J6CP48</accession>
<feature type="domain" description="C2H2-type" evidence="3">
    <location>
        <begin position="38"/>
        <end position="66"/>
    </location>
</feature>
<dbReference type="SMART" id="SM00355">
    <property type="entry name" value="ZnF_C2H2"/>
    <property type="match status" value="2"/>
</dbReference>
<protein>
    <recommendedName>
        <fullName evidence="3">C2H2-type domain-containing protein</fullName>
    </recommendedName>
</protein>
<keyword evidence="1" id="KW-0863">Zinc-finger</keyword>
<feature type="compositionally biased region" description="Polar residues" evidence="2">
    <location>
        <begin position="134"/>
        <end position="154"/>
    </location>
</feature>
<feature type="region of interest" description="Disordered" evidence="2">
    <location>
        <begin position="101"/>
        <end position="154"/>
    </location>
</feature>
<dbReference type="Proteomes" id="UP001107558">
    <property type="component" value="Chromosome 1"/>
</dbReference>
<dbReference type="GO" id="GO:0008270">
    <property type="term" value="F:zinc ion binding"/>
    <property type="evidence" value="ECO:0007669"/>
    <property type="project" value="UniProtKB-KW"/>
</dbReference>
<dbReference type="AlphaFoldDB" id="A0A9J6CP48"/>
<dbReference type="InterPro" id="IPR013087">
    <property type="entry name" value="Znf_C2H2_type"/>
</dbReference>
<feature type="compositionally biased region" description="Basic and acidic residues" evidence="2">
    <location>
        <begin position="325"/>
        <end position="337"/>
    </location>
</feature>
<dbReference type="InterPro" id="IPR036236">
    <property type="entry name" value="Znf_C2H2_sf"/>
</dbReference>
<dbReference type="EMBL" id="JADBJN010000001">
    <property type="protein sequence ID" value="KAG5683676.1"/>
    <property type="molecule type" value="Genomic_DNA"/>
</dbReference>
<comment type="caution">
    <text evidence="4">The sequence shown here is derived from an EMBL/GenBank/DDBJ whole genome shotgun (WGS) entry which is preliminary data.</text>
</comment>
<evidence type="ECO:0000313" key="5">
    <source>
        <dbReference type="Proteomes" id="UP001107558"/>
    </source>
</evidence>
<dbReference type="SUPFAM" id="SSF57667">
    <property type="entry name" value="beta-beta-alpha zinc fingers"/>
    <property type="match status" value="1"/>
</dbReference>
<feature type="compositionally biased region" description="Low complexity" evidence="2">
    <location>
        <begin position="304"/>
        <end position="324"/>
    </location>
</feature>
<reference evidence="4" key="1">
    <citation type="submission" date="2021-03" db="EMBL/GenBank/DDBJ databases">
        <title>Chromosome level genome of the anhydrobiotic midge Polypedilum vanderplanki.</title>
        <authorList>
            <person name="Yoshida Y."/>
            <person name="Kikawada T."/>
            <person name="Gusev O."/>
        </authorList>
    </citation>
    <scope>NUCLEOTIDE SEQUENCE</scope>
    <source>
        <strain evidence="4">NIAS01</strain>
        <tissue evidence="4">Whole body or cell culture</tissue>
    </source>
</reference>
<organism evidence="4 5">
    <name type="scientific">Polypedilum vanderplanki</name>
    <name type="common">Sleeping chironomid midge</name>
    <dbReference type="NCBI Taxonomy" id="319348"/>
    <lineage>
        <taxon>Eukaryota</taxon>
        <taxon>Metazoa</taxon>
        <taxon>Ecdysozoa</taxon>
        <taxon>Arthropoda</taxon>
        <taxon>Hexapoda</taxon>
        <taxon>Insecta</taxon>
        <taxon>Pterygota</taxon>
        <taxon>Neoptera</taxon>
        <taxon>Endopterygota</taxon>
        <taxon>Diptera</taxon>
        <taxon>Nematocera</taxon>
        <taxon>Chironomoidea</taxon>
        <taxon>Chironomidae</taxon>
        <taxon>Chironominae</taxon>
        <taxon>Polypedilum</taxon>
        <taxon>Polypedilum</taxon>
    </lineage>
</organism>
<dbReference type="Pfam" id="PF00096">
    <property type="entry name" value="zf-C2H2"/>
    <property type="match status" value="1"/>
</dbReference>
<dbReference type="PROSITE" id="PS00028">
    <property type="entry name" value="ZINC_FINGER_C2H2_1"/>
    <property type="match status" value="1"/>
</dbReference>
<gene>
    <name evidence="4" type="ORF">PVAND_012942</name>
</gene>
<evidence type="ECO:0000256" key="1">
    <source>
        <dbReference type="PROSITE-ProRule" id="PRU00042"/>
    </source>
</evidence>